<evidence type="ECO:0000259" key="17">
    <source>
        <dbReference type="Pfam" id="PF05347"/>
    </source>
</evidence>
<evidence type="ECO:0000313" key="18">
    <source>
        <dbReference type="EMBL" id="KAF8681527.1"/>
    </source>
</evidence>
<keyword evidence="7" id="KW-0597">Phosphoprotein</keyword>
<comment type="subunit">
    <text evidence="4">Mammalian complex I is composed of 45 different subunits.</text>
</comment>
<keyword evidence="13" id="KW-0472">Membrane</keyword>
<keyword evidence="10" id="KW-0249">Electron transport</keyword>
<comment type="subcellular location">
    <subcellularLocation>
        <location evidence="2">Mitochondrion inner membrane</location>
        <topology evidence="2">Peripheral membrane protein</topology>
        <orientation evidence="2">Matrix side</orientation>
    </subcellularLocation>
</comment>
<keyword evidence="8" id="KW-0679">Respiratory chain</keyword>
<dbReference type="InterPro" id="IPR045292">
    <property type="entry name" value="Complex1_LYR_NDUFB9_LYRM3"/>
</dbReference>
<dbReference type="CDD" id="cd20263">
    <property type="entry name" value="Complex1_LYR_NDUFB9_LYRM3"/>
    <property type="match status" value="1"/>
</dbReference>
<evidence type="ECO:0000256" key="7">
    <source>
        <dbReference type="ARBA" id="ARBA00022553"/>
    </source>
</evidence>
<feature type="compositionally biased region" description="Acidic residues" evidence="16">
    <location>
        <begin position="163"/>
        <end position="173"/>
    </location>
</feature>
<evidence type="ECO:0000256" key="15">
    <source>
        <dbReference type="ARBA" id="ARBA00032528"/>
    </source>
</evidence>
<accession>A0A8H7HCN9</accession>
<dbReference type="InterPro" id="IPR033034">
    <property type="entry name" value="NDUFB9"/>
</dbReference>
<evidence type="ECO:0000256" key="10">
    <source>
        <dbReference type="ARBA" id="ARBA00022982"/>
    </source>
</evidence>
<keyword evidence="11" id="KW-0007">Acetylation</keyword>
<evidence type="ECO:0000256" key="14">
    <source>
        <dbReference type="ARBA" id="ARBA00030192"/>
    </source>
</evidence>
<feature type="compositionally biased region" description="Basic and acidic residues" evidence="16">
    <location>
        <begin position="87"/>
        <end position="97"/>
    </location>
</feature>
<dbReference type="Gene3D" id="1.20.58.1070">
    <property type="match status" value="1"/>
</dbReference>
<evidence type="ECO:0000256" key="11">
    <source>
        <dbReference type="ARBA" id="ARBA00022990"/>
    </source>
</evidence>
<dbReference type="InterPro" id="IPR008011">
    <property type="entry name" value="Complex1_LYR_dom"/>
</dbReference>
<evidence type="ECO:0000256" key="5">
    <source>
        <dbReference type="ARBA" id="ARBA00018684"/>
    </source>
</evidence>
<keyword evidence="9" id="KW-0999">Mitochondrion inner membrane</keyword>
<feature type="compositionally biased region" description="Low complexity" evidence="16">
    <location>
        <begin position="98"/>
        <end position="107"/>
    </location>
</feature>
<evidence type="ECO:0000256" key="16">
    <source>
        <dbReference type="SAM" id="MobiDB-lite"/>
    </source>
</evidence>
<feature type="region of interest" description="Disordered" evidence="16">
    <location>
        <begin position="50"/>
        <end position="150"/>
    </location>
</feature>
<feature type="region of interest" description="Disordered" evidence="16">
    <location>
        <begin position="1"/>
        <end position="38"/>
    </location>
</feature>
<dbReference type="InterPro" id="IPR035426">
    <property type="entry name" value="Gemin2/Brr1"/>
</dbReference>
<dbReference type="GO" id="GO:0006120">
    <property type="term" value="P:mitochondrial electron transport, NADH to ubiquinone"/>
    <property type="evidence" value="ECO:0007669"/>
    <property type="project" value="InterPro"/>
</dbReference>
<evidence type="ECO:0000256" key="3">
    <source>
        <dbReference type="ARBA" id="ARBA00009508"/>
    </source>
</evidence>
<name>A0A8H7HCN9_9AGAM</name>
<dbReference type="GO" id="GO:0005743">
    <property type="term" value="C:mitochondrial inner membrane"/>
    <property type="evidence" value="ECO:0007669"/>
    <property type="project" value="UniProtKB-SubCell"/>
</dbReference>
<evidence type="ECO:0000256" key="2">
    <source>
        <dbReference type="ARBA" id="ARBA00004443"/>
    </source>
</evidence>
<evidence type="ECO:0000256" key="12">
    <source>
        <dbReference type="ARBA" id="ARBA00023128"/>
    </source>
</evidence>
<feature type="domain" description="Complex 1 LYR protein" evidence="17">
    <location>
        <begin position="364"/>
        <end position="421"/>
    </location>
</feature>
<dbReference type="GO" id="GO:0000387">
    <property type="term" value="P:spliceosomal snRNP assembly"/>
    <property type="evidence" value="ECO:0007669"/>
    <property type="project" value="InterPro"/>
</dbReference>
<reference evidence="18" key="1">
    <citation type="submission" date="2020-09" db="EMBL/GenBank/DDBJ databases">
        <title>Comparative genome analyses of four rice-infecting Rhizoctonia solani isolates reveal extensive enrichment of homogalacturonan modification genes.</title>
        <authorList>
            <person name="Lee D.-Y."/>
            <person name="Jeon J."/>
            <person name="Kim K.-T."/>
            <person name="Cheong K."/>
            <person name="Song H."/>
            <person name="Choi G."/>
            <person name="Ko J."/>
            <person name="Opiyo S.O."/>
            <person name="Zuo S."/>
            <person name="Madhav S."/>
            <person name="Lee Y.-H."/>
            <person name="Wang G.-L."/>
        </authorList>
    </citation>
    <scope>NUCLEOTIDE SEQUENCE</scope>
    <source>
        <strain evidence="18">AG1-IA YN-7</strain>
    </source>
</reference>
<evidence type="ECO:0000313" key="19">
    <source>
        <dbReference type="Proteomes" id="UP000650582"/>
    </source>
</evidence>
<evidence type="ECO:0000256" key="4">
    <source>
        <dbReference type="ARBA" id="ARBA00011790"/>
    </source>
</evidence>
<organism evidence="18 19">
    <name type="scientific">Rhizoctonia solani</name>
    <dbReference type="NCBI Taxonomy" id="456999"/>
    <lineage>
        <taxon>Eukaryota</taxon>
        <taxon>Fungi</taxon>
        <taxon>Dikarya</taxon>
        <taxon>Basidiomycota</taxon>
        <taxon>Agaricomycotina</taxon>
        <taxon>Agaricomycetes</taxon>
        <taxon>Cantharellales</taxon>
        <taxon>Ceratobasidiaceae</taxon>
        <taxon>Rhizoctonia</taxon>
    </lineage>
</organism>
<dbReference type="EMBL" id="JACYCC010000036">
    <property type="protein sequence ID" value="KAF8681527.1"/>
    <property type="molecule type" value="Genomic_DNA"/>
</dbReference>
<feature type="compositionally biased region" description="Polar residues" evidence="16">
    <location>
        <begin position="137"/>
        <end position="150"/>
    </location>
</feature>
<comment type="function">
    <text evidence="1">Accessory subunit of the mitochondrial membrane respiratory chain NADH dehydrogenase (Complex I), that is believed to be not involved in catalysis. Complex I functions in the transfer of electrons from NADH to the respiratory chain. The immediate electron acceptor for the enzyme is believed to be ubiquinone.</text>
</comment>
<evidence type="ECO:0000256" key="6">
    <source>
        <dbReference type="ARBA" id="ARBA00022448"/>
    </source>
</evidence>
<comment type="similarity">
    <text evidence="3">Belongs to the complex I LYR family.</text>
</comment>
<evidence type="ECO:0000256" key="1">
    <source>
        <dbReference type="ARBA" id="ARBA00002920"/>
    </source>
</evidence>
<keyword evidence="6" id="KW-0813">Transport</keyword>
<evidence type="ECO:0000256" key="8">
    <source>
        <dbReference type="ARBA" id="ARBA00022660"/>
    </source>
</evidence>
<keyword evidence="12" id="KW-0496">Mitochondrion</keyword>
<dbReference type="PANTHER" id="PTHR12868">
    <property type="entry name" value="NADH-UBIQUINONE OXIDOREDUCTASE B22 SUBUNIT"/>
    <property type="match status" value="1"/>
</dbReference>
<evidence type="ECO:0000256" key="9">
    <source>
        <dbReference type="ARBA" id="ARBA00022792"/>
    </source>
</evidence>
<proteinExistence type="inferred from homology"/>
<evidence type="ECO:0000256" key="13">
    <source>
        <dbReference type="ARBA" id="ARBA00023136"/>
    </source>
</evidence>
<feature type="region of interest" description="Disordered" evidence="16">
    <location>
        <begin position="158"/>
        <end position="177"/>
    </location>
</feature>
<comment type="caution">
    <text evidence="18">The sequence shown here is derived from an EMBL/GenBank/DDBJ whole genome shotgun (WGS) entry which is preliminary data.</text>
</comment>
<feature type="compositionally biased region" description="Polar residues" evidence="16">
    <location>
        <begin position="55"/>
        <end position="78"/>
    </location>
</feature>
<dbReference type="AlphaFoldDB" id="A0A8H7HCN9"/>
<dbReference type="PANTHER" id="PTHR12868:SF0">
    <property type="entry name" value="NADH DEHYDROGENASE [UBIQUINONE] 1 BETA SUBCOMPLEX SUBUNIT 9"/>
    <property type="match status" value="1"/>
</dbReference>
<protein>
    <recommendedName>
        <fullName evidence="5">NADH dehydrogenase [ubiquinone] 1 beta subcomplex subunit 9</fullName>
    </recommendedName>
    <alternativeName>
        <fullName evidence="14">Complex I-B22</fullName>
    </alternativeName>
    <alternativeName>
        <fullName evidence="15">NADH-ubiquinone oxidoreductase B22 subunit</fullName>
    </alternativeName>
</protein>
<dbReference type="Pfam" id="PF05347">
    <property type="entry name" value="Complex1_LYR"/>
    <property type="match status" value="1"/>
</dbReference>
<dbReference type="Proteomes" id="UP000650582">
    <property type="component" value="Unassembled WGS sequence"/>
</dbReference>
<sequence length="455" mass="51574">MPPKRKRTQADDEDEDTSLLGNQVLPIANLPDDFAGEPEDGMQYLFLVRRDARSLPNTTRVTNPYATPNIQEPSSTQKPPHPCIPSEDWRAEFEKSKASPSHSSKPDPGMPKPKDRDGWLAYINGGPSVKEKEASYGPSTAFTPRSVSVASNRPANIQSAGIIDDEPEPALEEDNPRLPTPSILKSLDDHGTIHLLMFVAYWIRRSLDYSPSLKISPTRPLHFPKHHQQWTFSLLAHLDTGLRSEEISHLRELARACIAVVREDLEGEGPVIVDQSTVGGRDEHEEEKGKYSHLTGVWMVIAAIASIWGQRDMWQNAEEALADLVLVRRRKTPKIEPQVLKIEPDRPDVEMDVVNPFSSAHRLHVKSLYKRYLIDALNWNIRRDLWRNRAIEIRAEFERNRNVTDPRAIAQILAEAEERLAAKSHPDPYIHAMYPGGTKWERNLPPPTEKPVPHM</sequence>
<dbReference type="Pfam" id="PF04938">
    <property type="entry name" value="SIP1"/>
    <property type="match status" value="1"/>
</dbReference>
<gene>
    <name evidence="18" type="ORF">RHS04_03110</name>
</gene>